<dbReference type="GO" id="GO:0050661">
    <property type="term" value="F:NADP binding"/>
    <property type="evidence" value="ECO:0007669"/>
    <property type="project" value="UniProtKB-UniRule"/>
</dbReference>
<comment type="subcellular location">
    <subcellularLocation>
        <location evidence="13">Cytoplasm</location>
    </subcellularLocation>
</comment>
<sequence length="267" mass="29389">MNDKVRVIVTGATGRMGKEVVKGILNDPELLLVGAIDLRFLEQDIGPLVGMNPAGVYVREDLKKTILESKPDVMVDFTIADAAVENAIIALENGVYPVIGTTGMNEEQLERIHLLCEQRGLAAVIAPNFAIGAVLMMRFAREAAKYFPQVEIIELHHDQKLDAPSGTALKTAEMLMEERQVINPTEDNSYEKIKGVRGGDYKGIRIHSIRLPGLVAHQEVIFGGLGQTLSLRHDSINRESFIPGVLLAIKKVKRMKGVIYGLENLLE</sequence>
<feature type="binding site" evidence="13">
    <location>
        <begin position="100"/>
        <end position="102"/>
    </location>
    <ligand>
        <name>NAD(+)</name>
        <dbReference type="ChEBI" id="CHEBI:57540"/>
    </ligand>
</feature>
<evidence type="ECO:0000256" key="3">
    <source>
        <dbReference type="ARBA" id="ARBA00022605"/>
    </source>
</evidence>
<dbReference type="CDD" id="cd02274">
    <property type="entry name" value="DHDPR_N"/>
    <property type="match status" value="1"/>
</dbReference>
<dbReference type="GO" id="GO:0016726">
    <property type="term" value="F:oxidoreductase activity, acting on CH or CH2 groups, NAD or NADP as acceptor"/>
    <property type="evidence" value="ECO:0007669"/>
    <property type="project" value="UniProtKB-UniRule"/>
</dbReference>
<feature type="binding site" evidence="13">
    <location>
        <position position="157"/>
    </location>
    <ligand>
        <name>(S)-2,3,4,5-tetrahydrodipicolinate</name>
        <dbReference type="ChEBI" id="CHEBI:16845"/>
    </ligand>
</feature>
<comment type="function">
    <text evidence="13">Catalyzes the conversion of 4-hydroxy-tetrahydrodipicolinate (HTPA) to tetrahydrodipicolinate.</text>
</comment>
<evidence type="ECO:0000256" key="7">
    <source>
        <dbReference type="ARBA" id="ARBA00023027"/>
    </source>
</evidence>
<comment type="catalytic activity">
    <reaction evidence="11 13">
        <text>(S)-2,3,4,5-tetrahydrodipicolinate + NADP(+) + H2O = (2S,4S)-4-hydroxy-2,3,4,5-tetrahydrodipicolinate + NADPH + H(+)</text>
        <dbReference type="Rhea" id="RHEA:35331"/>
        <dbReference type="ChEBI" id="CHEBI:15377"/>
        <dbReference type="ChEBI" id="CHEBI:15378"/>
        <dbReference type="ChEBI" id="CHEBI:16845"/>
        <dbReference type="ChEBI" id="CHEBI:57783"/>
        <dbReference type="ChEBI" id="CHEBI:58349"/>
        <dbReference type="ChEBI" id="CHEBI:67139"/>
        <dbReference type="EC" id="1.17.1.8"/>
    </reaction>
</comment>
<dbReference type="PIRSF" id="PIRSF000161">
    <property type="entry name" value="DHPR"/>
    <property type="match status" value="1"/>
</dbReference>
<comment type="catalytic activity">
    <reaction evidence="12 13">
        <text>(S)-2,3,4,5-tetrahydrodipicolinate + NAD(+) + H2O = (2S,4S)-4-hydroxy-2,3,4,5-tetrahydrodipicolinate + NADH + H(+)</text>
        <dbReference type="Rhea" id="RHEA:35323"/>
        <dbReference type="ChEBI" id="CHEBI:15377"/>
        <dbReference type="ChEBI" id="CHEBI:15378"/>
        <dbReference type="ChEBI" id="CHEBI:16845"/>
        <dbReference type="ChEBI" id="CHEBI:57540"/>
        <dbReference type="ChEBI" id="CHEBI:57945"/>
        <dbReference type="ChEBI" id="CHEBI:67139"/>
        <dbReference type="EC" id="1.17.1.8"/>
    </reaction>
</comment>
<evidence type="ECO:0000259" key="15">
    <source>
        <dbReference type="Pfam" id="PF05173"/>
    </source>
</evidence>
<keyword evidence="6 13" id="KW-0560">Oxidoreductase</keyword>
<comment type="caution">
    <text evidence="16">The sequence shown here is derived from an EMBL/GenBank/DDBJ whole genome shotgun (WGS) entry which is preliminary data.</text>
</comment>
<evidence type="ECO:0000256" key="6">
    <source>
        <dbReference type="ARBA" id="ARBA00023002"/>
    </source>
</evidence>
<keyword evidence="5 13" id="KW-0220">Diaminopimelate biosynthesis</keyword>
<dbReference type="GO" id="GO:0019877">
    <property type="term" value="P:diaminopimelate biosynthetic process"/>
    <property type="evidence" value="ECO:0007669"/>
    <property type="project" value="UniProtKB-UniRule"/>
</dbReference>
<dbReference type="NCBIfam" id="TIGR00036">
    <property type="entry name" value="dapB"/>
    <property type="match status" value="1"/>
</dbReference>
<evidence type="ECO:0000313" key="17">
    <source>
        <dbReference type="Proteomes" id="UP000197032"/>
    </source>
</evidence>
<comment type="similarity">
    <text evidence="1 13">Belongs to the DapB family.</text>
</comment>
<comment type="caution">
    <text evidence="13">Was originally thought to be a dihydrodipicolinate reductase (DHDPR), catalyzing the conversion of dihydrodipicolinate to tetrahydrodipicolinate. However, it was shown in E.coli that the substrate of the enzymatic reaction is not dihydrodipicolinate (DHDP) but in fact (2S,4S)-4-hydroxy-2,3,4,5-tetrahydrodipicolinic acid (HTPA), the product released by the DapA-catalyzed reaction.</text>
</comment>
<dbReference type="RefSeq" id="WP_088553252.1">
    <property type="nucleotide sequence ID" value="NZ_BDGJ01000032.1"/>
</dbReference>
<keyword evidence="4 13" id="KW-0521">NADP</keyword>
<comment type="subunit">
    <text evidence="13">Homotetramer.</text>
</comment>
<evidence type="ECO:0000259" key="14">
    <source>
        <dbReference type="Pfam" id="PF01113"/>
    </source>
</evidence>
<evidence type="ECO:0000256" key="5">
    <source>
        <dbReference type="ARBA" id="ARBA00022915"/>
    </source>
</evidence>
<organism evidence="16 17">
    <name type="scientific">Calderihabitans maritimus</name>
    <dbReference type="NCBI Taxonomy" id="1246530"/>
    <lineage>
        <taxon>Bacteria</taxon>
        <taxon>Bacillati</taxon>
        <taxon>Bacillota</taxon>
        <taxon>Clostridia</taxon>
        <taxon>Neomoorellales</taxon>
        <taxon>Calderihabitantaceae</taxon>
        <taxon>Calderihabitans</taxon>
    </lineage>
</organism>
<dbReference type="UniPathway" id="UPA00034">
    <property type="reaction ID" value="UER00018"/>
</dbReference>
<accession>A0A1Z5HQG3</accession>
<dbReference type="Pfam" id="PF01113">
    <property type="entry name" value="DapB_N"/>
    <property type="match status" value="1"/>
</dbReference>
<dbReference type="Pfam" id="PF05173">
    <property type="entry name" value="DapB_C"/>
    <property type="match status" value="1"/>
</dbReference>
<evidence type="ECO:0000256" key="10">
    <source>
        <dbReference type="ARBA" id="ARBA00038983"/>
    </source>
</evidence>
<dbReference type="SUPFAM" id="SSF51735">
    <property type="entry name" value="NAD(P)-binding Rossmann-fold domains"/>
    <property type="match status" value="1"/>
</dbReference>
<dbReference type="InterPro" id="IPR023940">
    <property type="entry name" value="DHDPR_bac"/>
</dbReference>
<evidence type="ECO:0000256" key="1">
    <source>
        <dbReference type="ARBA" id="ARBA00006642"/>
    </source>
</evidence>
<feature type="binding site" evidence="13">
    <location>
        <begin position="166"/>
        <end position="167"/>
    </location>
    <ligand>
        <name>(S)-2,3,4,5-tetrahydrodipicolinate</name>
        <dbReference type="ChEBI" id="CHEBI:16845"/>
    </ligand>
</feature>
<dbReference type="PANTHER" id="PTHR20836:SF0">
    <property type="entry name" value="4-HYDROXY-TETRAHYDRODIPICOLINATE REDUCTASE 1, CHLOROPLASTIC-RELATED"/>
    <property type="match status" value="1"/>
</dbReference>
<evidence type="ECO:0000256" key="8">
    <source>
        <dbReference type="ARBA" id="ARBA00023154"/>
    </source>
</evidence>
<name>A0A1Z5HQG3_9FIRM</name>
<keyword evidence="3 13" id="KW-0028">Amino-acid biosynthesis</keyword>
<dbReference type="InterPro" id="IPR022664">
    <property type="entry name" value="DapB_N_CS"/>
</dbReference>
<evidence type="ECO:0000256" key="12">
    <source>
        <dbReference type="ARBA" id="ARBA00049396"/>
    </source>
</evidence>
<feature type="binding site" evidence="13">
    <location>
        <begin position="11"/>
        <end position="16"/>
    </location>
    <ligand>
        <name>NAD(+)</name>
        <dbReference type="ChEBI" id="CHEBI:57540"/>
    </ligand>
</feature>
<dbReference type="Gene3D" id="3.40.50.720">
    <property type="entry name" value="NAD(P)-binding Rossmann-like Domain"/>
    <property type="match status" value="1"/>
</dbReference>
<feature type="binding site" evidence="13">
    <location>
        <begin position="126"/>
        <end position="129"/>
    </location>
    <ligand>
        <name>NAD(+)</name>
        <dbReference type="ChEBI" id="CHEBI:57540"/>
    </ligand>
</feature>
<evidence type="ECO:0000256" key="4">
    <source>
        <dbReference type="ARBA" id="ARBA00022857"/>
    </source>
</evidence>
<dbReference type="GO" id="GO:0005829">
    <property type="term" value="C:cytosol"/>
    <property type="evidence" value="ECO:0007669"/>
    <property type="project" value="TreeGrafter"/>
</dbReference>
<dbReference type="GO" id="GO:0009089">
    <property type="term" value="P:lysine biosynthetic process via diaminopimelate"/>
    <property type="evidence" value="ECO:0007669"/>
    <property type="project" value="UniProtKB-UniRule"/>
</dbReference>
<evidence type="ECO:0000256" key="2">
    <source>
        <dbReference type="ARBA" id="ARBA00022490"/>
    </source>
</evidence>
<proteinExistence type="inferred from homology"/>
<comment type="caution">
    <text evidence="13">Lacks conserved residue(s) required for the propagation of feature annotation.</text>
</comment>
<feature type="active site" description="Proton donor/acceptor" evidence="13">
    <location>
        <position position="156"/>
    </location>
</feature>
<comment type="pathway">
    <text evidence="9 13">Amino-acid biosynthesis; L-lysine biosynthesis via DAP pathway; (S)-tetrahydrodipicolinate from L-aspartate: step 4/4.</text>
</comment>
<dbReference type="InterPro" id="IPR000846">
    <property type="entry name" value="DapB_N"/>
</dbReference>
<evidence type="ECO:0000256" key="9">
    <source>
        <dbReference type="ARBA" id="ARBA00037922"/>
    </source>
</evidence>
<dbReference type="EC" id="1.17.1.8" evidence="10 13"/>
<dbReference type="SUPFAM" id="SSF55347">
    <property type="entry name" value="Glyceraldehyde-3-phosphate dehydrogenase-like, C-terminal domain"/>
    <property type="match status" value="1"/>
</dbReference>
<evidence type="ECO:0000313" key="16">
    <source>
        <dbReference type="EMBL" id="GAW91773.1"/>
    </source>
</evidence>
<dbReference type="GO" id="GO:0051287">
    <property type="term" value="F:NAD binding"/>
    <property type="evidence" value="ECO:0007669"/>
    <property type="project" value="UniProtKB-UniRule"/>
</dbReference>
<evidence type="ECO:0000256" key="13">
    <source>
        <dbReference type="HAMAP-Rule" id="MF_00102"/>
    </source>
</evidence>
<protein>
    <recommendedName>
        <fullName evidence="10 13">4-hydroxy-tetrahydrodipicolinate reductase</fullName>
        <shortName evidence="13">HTPA reductase</shortName>
        <ecNumber evidence="10 13">1.17.1.8</ecNumber>
    </recommendedName>
</protein>
<feature type="binding site" evidence="13">
    <location>
        <position position="42"/>
    </location>
    <ligand>
        <name>NAD(+)</name>
        <dbReference type="ChEBI" id="CHEBI:57540"/>
    </ligand>
</feature>
<dbReference type="Gene3D" id="3.30.360.10">
    <property type="entry name" value="Dihydrodipicolinate Reductase, domain 2"/>
    <property type="match status" value="1"/>
</dbReference>
<dbReference type="InterPro" id="IPR022663">
    <property type="entry name" value="DapB_C"/>
</dbReference>
<evidence type="ECO:0000256" key="11">
    <source>
        <dbReference type="ARBA" id="ARBA00049080"/>
    </source>
</evidence>
<dbReference type="InterPro" id="IPR036291">
    <property type="entry name" value="NAD(P)-bd_dom_sf"/>
</dbReference>
<dbReference type="FunFam" id="3.30.360.10:FF:000009">
    <property type="entry name" value="4-hydroxy-tetrahydrodipicolinate reductase"/>
    <property type="match status" value="1"/>
</dbReference>
<keyword evidence="7 13" id="KW-0520">NAD</keyword>
<feature type="domain" description="Dihydrodipicolinate reductase C-terminal" evidence="15">
    <location>
        <begin position="132"/>
        <end position="266"/>
    </location>
</feature>
<dbReference type="HAMAP" id="MF_00102">
    <property type="entry name" value="DapB"/>
    <property type="match status" value="1"/>
</dbReference>
<dbReference type="Proteomes" id="UP000197032">
    <property type="component" value="Unassembled WGS sequence"/>
</dbReference>
<dbReference type="PANTHER" id="PTHR20836">
    <property type="entry name" value="DIHYDRODIPICOLINATE REDUCTASE"/>
    <property type="match status" value="1"/>
</dbReference>
<keyword evidence="17" id="KW-1185">Reference proteome</keyword>
<dbReference type="OrthoDB" id="9790352at2"/>
<feature type="domain" description="Dihydrodipicolinate reductase N-terminal" evidence="14">
    <location>
        <begin position="5"/>
        <end position="129"/>
    </location>
</feature>
<dbReference type="EMBL" id="BDGJ01000032">
    <property type="protein sequence ID" value="GAW91773.1"/>
    <property type="molecule type" value="Genomic_DNA"/>
</dbReference>
<dbReference type="PROSITE" id="PS01298">
    <property type="entry name" value="DAPB"/>
    <property type="match status" value="1"/>
</dbReference>
<reference evidence="17" key="1">
    <citation type="journal article" date="2017" name="Appl. Environ. Microbiol.">
        <title>Genomic Analysis of Calderihabitans maritimus KKC1, a Thermophilic, Hydrogenogenic, Carboxydotrophic Bacterium Isolated from Marine Sediment.</title>
        <authorList>
            <person name="Omae K."/>
            <person name="Yoneda Y."/>
            <person name="Fukuyama Y."/>
            <person name="Yoshida T."/>
            <person name="Sako Y."/>
        </authorList>
    </citation>
    <scope>NUCLEOTIDE SEQUENCE [LARGE SCALE GENOMIC DNA]</scope>
    <source>
        <strain evidence="17">KKC1</strain>
    </source>
</reference>
<gene>
    <name evidence="13" type="primary">dapB</name>
    <name evidence="16" type="ORF">KKC1_09330</name>
</gene>
<feature type="active site" description="Proton donor" evidence="13">
    <location>
        <position position="160"/>
    </location>
</feature>
<dbReference type="AlphaFoldDB" id="A0A1Z5HQG3"/>
<keyword evidence="8 13" id="KW-0457">Lysine biosynthesis</keyword>
<keyword evidence="2 13" id="KW-0963">Cytoplasm</keyword>
<dbReference type="GO" id="GO:0008839">
    <property type="term" value="F:4-hydroxy-tetrahydrodipicolinate reductase"/>
    <property type="evidence" value="ECO:0007669"/>
    <property type="project" value="UniProtKB-UniRule"/>
</dbReference>